<organism evidence="2 3">
    <name type="scientific">Halorubrum ezzemoulense</name>
    <name type="common">Halorubrum chaoviator</name>
    <dbReference type="NCBI Taxonomy" id="337243"/>
    <lineage>
        <taxon>Archaea</taxon>
        <taxon>Methanobacteriati</taxon>
        <taxon>Methanobacteriota</taxon>
        <taxon>Stenosarchaea group</taxon>
        <taxon>Halobacteria</taxon>
        <taxon>Halobacteriales</taxon>
        <taxon>Haloferacaceae</taxon>
        <taxon>Halorubrum</taxon>
    </lineage>
</organism>
<protein>
    <submittedName>
        <fullName evidence="2">Uncharacterized protein</fullName>
    </submittedName>
</protein>
<gene>
    <name evidence="2" type="ORF">DJ76_10340</name>
</gene>
<accession>A0A256JWM3</accession>
<dbReference type="AlphaFoldDB" id="A0A256JWM3"/>
<reference evidence="2 3" key="1">
    <citation type="journal article" date="2014" name="Front. Microbiol.">
        <title>Population and genomic analysis of the genus Halorubrum.</title>
        <authorList>
            <person name="Fullmer M.S."/>
            <person name="Soucy S.M."/>
            <person name="Swithers K.S."/>
            <person name="Makkay A.M."/>
            <person name="Wheeler R."/>
            <person name="Ventosa A."/>
            <person name="Gogarten J.P."/>
            <person name="Papke R.T."/>
        </authorList>
    </citation>
    <scope>NUCLEOTIDE SEQUENCE [LARGE SCALE GENOMIC DNA]</scope>
    <source>
        <strain evidence="2 3">Ec15</strain>
    </source>
</reference>
<feature type="region of interest" description="Disordered" evidence="1">
    <location>
        <begin position="1"/>
        <end position="39"/>
    </location>
</feature>
<evidence type="ECO:0000313" key="2">
    <source>
        <dbReference type="EMBL" id="OYR73191.1"/>
    </source>
</evidence>
<proteinExistence type="predicted"/>
<evidence type="ECO:0000256" key="1">
    <source>
        <dbReference type="SAM" id="MobiDB-lite"/>
    </source>
</evidence>
<sequence>MSVQHTEAGTKGLTTKADRGGERLETANATVRLESGPAGTVARIDHDHRERVEYAGPLSAATVDALRRVANGGDAR</sequence>
<feature type="compositionally biased region" description="Basic and acidic residues" evidence="1">
    <location>
        <begin position="16"/>
        <end position="25"/>
    </location>
</feature>
<dbReference type="RefSeq" id="WP_094495198.1">
    <property type="nucleotide sequence ID" value="NZ_NHPD01000042.1"/>
</dbReference>
<evidence type="ECO:0000313" key="3">
    <source>
        <dbReference type="Proteomes" id="UP000216925"/>
    </source>
</evidence>
<dbReference type="Proteomes" id="UP000216925">
    <property type="component" value="Unassembled WGS sequence"/>
</dbReference>
<comment type="caution">
    <text evidence="2">The sequence shown here is derived from an EMBL/GenBank/DDBJ whole genome shotgun (WGS) entry which is preliminary data.</text>
</comment>
<name>A0A256JWM3_HALEZ</name>
<dbReference type="EMBL" id="NHPD01000042">
    <property type="protein sequence ID" value="OYR73191.1"/>
    <property type="molecule type" value="Genomic_DNA"/>
</dbReference>